<comment type="similarity">
    <text evidence="1">Belongs to the nitroreductase family.</text>
</comment>
<feature type="domain" description="Nitroreductase" evidence="3">
    <location>
        <begin position="16"/>
        <end position="160"/>
    </location>
</feature>
<dbReference type="InterPro" id="IPR029479">
    <property type="entry name" value="Nitroreductase"/>
</dbReference>
<dbReference type="PANTHER" id="PTHR43673">
    <property type="entry name" value="NAD(P)H NITROREDUCTASE YDGI-RELATED"/>
    <property type="match status" value="1"/>
</dbReference>
<dbReference type="Proteomes" id="UP000478546">
    <property type="component" value="Unassembled WGS sequence"/>
</dbReference>
<dbReference type="EMBL" id="JAAEAA010000011">
    <property type="protein sequence ID" value="NDK56248.1"/>
    <property type="molecule type" value="Genomic_DNA"/>
</dbReference>
<dbReference type="AlphaFoldDB" id="A0A6B2H2B1"/>
<keyword evidence="5" id="KW-1185">Reference proteome</keyword>
<name>A0A6B2H2B1_9BACT</name>
<proteinExistence type="inferred from homology"/>
<dbReference type="PANTHER" id="PTHR43673:SF10">
    <property type="entry name" value="NADH DEHYDROGENASE_NAD(P)H NITROREDUCTASE XCC3605-RELATED"/>
    <property type="match status" value="1"/>
</dbReference>
<dbReference type="Gene3D" id="3.40.109.10">
    <property type="entry name" value="NADH Oxidase"/>
    <property type="match status" value="1"/>
</dbReference>
<evidence type="ECO:0000256" key="1">
    <source>
        <dbReference type="ARBA" id="ARBA00007118"/>
    </source>
</evidence>
<evidence type="ECO:0000256" key="2">
    <source>
        <dbReference type="ARBA" id="ARBA00023002"/>
    </source>
</evidence>
<dbReference type="CDD" id="cd02138">
    <property type="entry name" value="TdsD-like"/>
    <property type="match status" value="1"/>
</dbReference>
<reference evidence="4 5" key="1">
    <citation type="submission" date="2020-01" db="EMBL/GenBank/DDBJ databases">
        <authorList>
            <person name="Kim M.K."/>
        </authorList>
    </citation>
    <scope>NUCLEOTIDE SEQUENCE [LARGE SCALE GENOMIC DNA]</scope>
    <source>
        <strain evidence="4 5">BT213</strain>
    </source>
</reference>
<comment type="caution">
    <text evidence="4">The sequence shown here is derived from an EMBL/GenBank/DDBJ whole genome shotgun (WGS) entry which is preliminary data.</text>
</comment>
<evidence type="ECO:0000313" key="5">
    <source>
        <dbReference type="Proteomes" id="UP000478546"/>
    </source>
</evidence>
<dbReference type="GO" id="GO:0016491">
    <property type="term" value="F:oxidoreductase activity"/>
    <property type="evidence" value="ECO:0007669"/>
    <property type="project" value="UniProtKB-KW"/>
</dbReference>
<keyword evidence="2" id="KW-0560">Oxidoreductase</keyword>
<organism evidence="4 5">
    <name type="scientific">Pontibacter fetidus</name>
    <dbReference type="NCBI Taxonomy" id="2700082"/>
    <lineage>
        <taxon>Bacteria</taxon>
        <taxon>Pseudomonadati</taxon>
        <taxon>Bacteroidota</taxon>
        <taxon>Cytophagia</taxon>
        <taxon>Cytophagales</taxon>
        <taxon>Hymenobacteraceae</taxon>
        <taxon>Pontibacter</taxon>
    </lineage>
</organism>
<evidence type="ECO:0000259" key="3">
    <source>
        <dbReference type="Pfam" id="PF00881"/>
    </source>
</evidence>
<accession>A0A6B2H2B1</accession>
<dbReference type="Pfam" id="PF00881">
    <property type="entry name" value="Nitroreductase"/>
    <property type="match status" value="1"/>
</dbReference>
<protein>
    <submittedName>
        <fullName evidence="4">Nitroreductase family protein</fullName>
    </submittedName>
</protein>
<dbReference type="InterPro" id="IPR000415">
    <property type="entry name" value="Nitroreductase-like"/>
</dbReference>
<dbReference type="SUPFAM" id="SSF55469">
    <property type="entry name" value="FMN-dependent nitroreductase-like"/>
    <property type="match status" value="1"/>
</dbReference>
<dbReference type="RefSeq" id="WP_162346305.1">
    <property type="nucleotide sequence ID" value="NZ_JAAEAA010000011.1"/>
</dbReference>
<gene>
    <name evidence="4" type="ORF">GWO68_09995</name>
</gene>
<sequence length="196" mass="22047">MSNLAVENKIEVNELIKSRWSPRAFDSQPVEEEKLEAILEAARWAPSAMNEQPWRFIYATKDNPEAYEKLLSCLVEANQVWAKNAPVLLLSVAKTHYSSFDQKNGHAWHDVGIATANMALQATELGLYMHMMGGFIADAAREMLNIPDGFEAVTMIALGYKGEPETLSAPLKEREEAPRNRKPLQELVFNGTWQSL</sequence>
<evidence type="ECO:0000313" key="4">
    <source>
        <dbReference type="EMBL" id="NDK56248.1"/>
    </source>
</evidence>